<evidence type="ECO:0000256" key="1">
    <source>
        <dbReference type="SAM" id="MobiDB-lite"/>
    </source>
</evidence>
<evidence type="ECO:0000313" key="4">
    <source>
        <dbReference type="Proteomes" id="UP000045782"/>
    </source>
</evidence>
<evidence type="ECO:0000313" key="3">
    <source>
        <dbReference type="EMBL" id="CPV67137.1"/>
    </source>
</evidence>
<keyword evidence="2" id="KW-0472">Membrane</keyword>
<protein>
    <submittedName>
        <fullName evidence="3">Uncharacterized protein</fullName>
    </submittedName>
</protein>
<keyword evidence="2" id="KW-0812">Transmembrane</keyword>
<organism evidence="3 4">
    <name type="scientific">Mycobacteroides abscessus</name>
    <dbReference type="NCBI Taxonomy" id="36809"/>
    <lineage>
        <taxon>Bacteria</taxon>
        <taxon>Bacillati</taxon>
        <taxon>Actinomycetota</taxon>
        <taxon>Actinomycetes</taxon>
        <taxon>Mycobacteriales</taxon>
        <taxon>Mycobacteriaceae</taxon>
        <taxon>Mycobacteroides</taxon>
    </lineage>
</organism>
<proteinExistence type="predicted"/>
<name>A0A0U0ZTE5_9MYCO</name>
<feature type="transmembrane region" description="Helical" evidence="2">
    <location>
        <begin position="170"/>
        <end position="191"/>
    </location>
</feature>
<feature type="compositionally biased region" description="Basic and acidic residues" evidence="1">
    <location>
        <begin position="372"/>
        <end position="392"/>
    </location>
</feature>
<dbReference type="Proteomes" id="UP000045782">
    <property type="component" value="Unassembled WGS sequence"/>
</dbReference>
<feature type="region of interest" description="Disordered" evidence="1">
    <location>
        <begin position="366"/>
        <end position="392"/>
    </location>
</feature>
<dbReference type="AlphaFoldDB" id="A0A0U0ZTE5"/>
<dbReference type="EMBL" id="CSWP01000009">
    <property type="protein sequence ID" value="CPV67137.1"/>
    <property type="molecule type" value="Genomic_DNA"/>
</dbReference>
<accession>A0A0U0ZTE5</accession>
<evidence type="ECO:0000256" key="2">
    <source>
        <dbReference type="SAM" id="Phobius"/>
    </source>
</evidence>
<gene>
    <name evidence="3" type="ORF">ERS075579_04158</name>
</gene>
<sequence length="392" mass="43976">MGIVKASPKMRIRKLFERSGWICVQDSDEPDRIRSSDYHIYLSPSGLVQIGVGWSSELIYSVTRWAPAGEAQGLDMQKTTQAAFLGQLTVWISLDGNGYRYSAHDEVVDWIEAAQTKPIEATYGYPRLRTDALTKRAAKSLQRNIDYGYTLPGMPSELSTAPERSRIDGLISAVAVAFALAPLVGALGYWSTSSLAEKIFLGIYAPIGLGCAWLWLQVGVHVHLRRKVLGLFGYRWDQAVEFVPWVCDGRGETGGFSWRWQVQGRLGFFQSIRRLQSRQRSYVTIELPTEAVAAVAVAERIAKDIVDAHWDCSGVAMAEDARERLDIELHEIAWLAADLETASGENALLLKESLLEKVSSLNERRHRVRRTRPADIETVDNRPEPKTEKMLR</sequence>
<keyword evidence="2" id="KW-1133">Transmembrane helix</keyword>
<reference evidence="3 4" key="1">
    <citation type="submission" date="2015-03" db="EMBL/GenBank/DDBJ databases">
        <authorList>
            <person name="Murphy D."/>
        </authorList>
    </citation>
    <scope>NUCLEOTIDE SEQUENCE [LARGE SCALE GENOMIC DNA]</scope>
    <source>
        <strain evidence="3 4">PAP088</strain>
    </source>
</reference>
<feature type="transmembrane region" description="Helical" evidence="2">
    <location>
        <begin position="203"/>
        <end position="224"/>
    </location>
</feature>